<dbReference type="Pfam" id="PF24758">
    <property type="entry name" value="LRR_At5g56370"/>
    <property type="match status" value="1"/>
</dbReference>
<feature type="compositionally biased region" description="Acidic residues" evidence="1">
    <location>
        <begin position="48"/>
        <end position="96"/>
    </location>
</feature>
<evidence type="ECO:0000259" key="3">
    <source>
        <dbReference type="Pfam" id="PF00646"/>
    </source>
</evidence>
<dbReference type="InterPro" id="IPR055411">
    <property type="entry name" value="LRR_FXL15/At3g58940/PEG3-like"/>
</dbReference>
<reference evidence="5 6" key="1">
    <citation type="journal article" date="2021" name="BMC Genomics">
        <title>Datura genome reveals duplications of psychoactive alkaloid biosynthetic genes and high mutation rate following tissue culture.</title>
        <authorList>
            <person name="Rajewski A."/>
            <person name="Carter-House D."/>
            <person name="Stajich J."/>
            <person name="Litt A."/>
        </authorList>
    </citation>
    <scope>NUCLEOTIDE SEQUENCE [LARGE SCALE GENOMIC DNA]</scope>
    <source>
        <strain evidence="5">AR-01</strain>
    </source>
</reference>
<evidence type="ECO:0008006" key="7">
    <source>
        <dbReference type="Google" id="ProtNLM"/>
    </source>
</evidence>
<dbReference type="SUPFAM" id="SSF81383">
    <property type="entry name" value="F-box domain"/>
    <property type="match status" value="1"/>
</dbReference>
<evidence type="ECO:0000256" key="1">
    <source>
        <dbReference type="SAM" id="MobiDB-lite"/>
    </source>
</evidence>
<evidence type="ECO:0000313" key="6">
    <source>
        <dbReference type="Proteomes" id="UP000823775"/>
    </source>
</evidence>
<protein>
    <recommendedName>
        <fullName evidence="7">F-box domain-containing protein</fullName>
    </recommendedName>
</protein>
<dbReference type="Pfam" id="PF00646">
    <property type="entry name" value="F-box"/>
    <property type="match status" value="1"/>
</dbReference>
<feature type="domain" description="F-box" evidence="3">
    <location>
        <begin position="4"/>
        <end position="43"/>
    </location>
</feature>
<dbReference type="InterPro" id="IPR036047">
    <property type="entry name" value="F-box-like_dom_sf"/>
</dbReference>
<dbReference type="Proteomes" id="UP000823775">
    <property type="component" value="Unassembled WGS sequence"/>
</dbReference>
<sequence>MDRISELPTEILHQILSLLPTKTAARTAVLSKPWLKACSTNPNLCFDESDFESDSDEPDFESGSDEPDFESDSDEYEFESDSDEYEFESDSDESDAEAQQNAKFEQIRGEFSRIVDNVLERYRRENIPVSTFKLCISFSHQTDCDGQVDKWLDIIAEKKVSQLALLVKSRSEDYSERYSLLADTIFTMGALQQLELNHCKILNRRTLLSEDKIKCVNLRNLTLRFVTVSESTLDSLISCCPQILTISFQYCMGFSRIRVSKSLPNLLSLNIFCCPVEEVHIVDAPKMLSFEYVNELEPYDSSGVVVVASLRMLNMGTCQNLRRVEFVEAGIDDTFLFELIPKLPFIKELMLHFCEYLENITISSSTLEVCSIVKCDLLVEAIFDVPKLLSLAFSDQYRPPSLSFVSASSQCRISITYEAIWDTEQLMNLRRSLVELHDQVVDLTLPSINKDFSLASEIDHPEVENLLSHCPNSSYSSYFDVVFSICWPKSLTLQYCDRDFGEFLRQQLLKEKEKEKQWKFMECTWKEYLMNAQIEYKKTTGDDWMTLDRKILVADARIIEEINTMCFKQTQRKENNKYSYISRWIPRSIANQGVIDSDSSFVCFSFFALFVLLLYFISSLPFFSSIFFLFCSPPHN</sequence>
<dbReference type="PANTHER" id="PTHR34145">
    <property type="entry name" value="OS02G0105600 PROTEIN"/>
    <property type="match status" value="1"/>
</dbReference>
<feature type="region of interest" description="Disordered" evidence="1">
    <location>
        <begin position="48"/>
        <end position="102"/>
    </location>
</feature>
<dbReference type="Gene3D" id="1.20.1280.50">
    <property type="match status" value="1"/>
</dbReference>
<keyword evidence="2" id="KW-1133">Transmembrane helix</keyword>
<evidence type="ECO:0000256" key="2">
    <source>
        <dbReference type="SAM" id="Phobius"/>
    </source>
</evidence>
<accession>A0ABS8RT02</accession>
<dbReference type="CDD" id="cd22160">
    <property type="entry name" value="F-box_AtFBL13-like"/>
    <property type="match status" value="1"/>
</dbReference>
<keyword evidence="2" id="KW-0472">Membrane</keyword>
<dbReference type="InterPro" id="IPR001810">
    <property type="entry name" value="F-box_dom"/>
</dbReference>
<proteinExistence type="predicted"/>
<evidence type="ECO:0000313" key="5">
    <source>
        <dbReference type="EMBL" id="MCD7449950.1"/>
    </source>
</evidence>
<evidence type="ECO:0000259" key="4">
    <source>
        <dbReference type="Pfam" id="PF24758"/>
    </source>
</evidence>
<organism evidence="5 6">
    <name type="scientific">Datura stramonium</name>
    <name type="common">Jimsonweed</name>
    <name type="synonym">Common thornapple</name>
    <dbReference type="NCBI Taxonomy" id="4076"/>
    <lineage>
        <taxon>Eukaryota</taxon>
        <taxon>Viridiplantae</taxon>
        <taxon>Streptophyta</taxon>
        <taxon>Embryophyta</taxon>
        <taxon>Tracheophyta</taxon>
        <taxon>Spermatophyta</taxon>
        <taxon>Magnoliopsida</taxon>
        <taxon>eudicotyledons</taxon>
        <taxon>Gunneridae</taxon>
        <taxon>Pentapetalae</taxon>
        <taxon>asterids</taxon>
        <taxon>lamiids</taxon>
        <taxon>Solanales</taxon>
        <taxon>Solanaceae</taxon>
        <taxon>Solanoideae</taxon>
        <taxon>Datureae</taxon>
        <taxon>Datura</taxon>
    </lineage>
</organism>
<keyword evidence="6" id="KW-1185">Reference proteome</keyword>
<comment type="caution">
    <text evidence="5">The sequence shown here is derived from an EMBL/GenBank/DDBJ whole genome shotgun (WGS) entry which is preliminary data.</text>
</comment>
<keyword evidence="2" id="KW-0812">Transmembrane</keyword>
<dbReference type="EMBL" id="JACEIK010000111">
    <property type="protein sequence ID" value="MCD7449950.1"/>
    <property type="molecule type" value="Genomic_DNA"/>
</dbReference>
<dbReference type="InterPro" id="IPR053772">
    <property type="entry name" value="At1g61320/At1g61330-like"/>
</dbReference>
<gene>
    <name evidence="5" type="ORF">HAX54_002475</name>
</gene>
<dbReference type="InterPro" id="IPR032675">
    <property type="entry name" value="LRR_dom_sf"/>
</dbReference>
<dbReference type="SUPFAM" id="SSF52047">
    <property type="entry name" value="RNI-like"/>
    <property type="match status" value="1"/>
</dbReference>
<feature type="transmembrane region" description="Helical" evidence="2">
    <location>
        <begin position="606"/>
        <end position="630"/>
    </location>
</feature>
<feature type="domain" description="F-box/LRR-repeat protein 15/At3g58940/PEG3-like LRR" evidence="4">
    <location>
        <begin position="148"/>
        <end position="295"/>
    </location>
</feature>
<name>A0ABS8RT02_DATST</name>
<dbReference type="InterPro" id="IPR053781">
    <property type="entry name" value="F-box_AtFBL13-like"/>
</dbReference>
<dbReference type="Gene3D" id="3.80.10.10">
    <property type="entry name" value="Ribonuclease Inhibitor"/>
    <property type="match status" value="1"/>
</dbReference>